<dbReference type="AlphaFoldDB" id="A0A1M2VKS0"/>
<organism evidence="2 3">
    <name type="scientific">Trametes pubescens</name>
    <name type="common">White-rot fungus</name>
    <dbReference type="NCBI Taxonomy" id="154538"/>
    <lineage>
        <taxon>Eukaryota</taxon>
        <taxon>Fungi</taxon>
        <taxon>Dikarya</taxon>
        <taxon>Basidiomycota</taxon>
        <taxon>Agaricomycotina</taxon>
        <taxon>Agaricomycetes</taxon>
        <taxon>Polyporales</taxon>
        <taxon>Polyporaceae</taxon>
        <taxon>Trametes</taxon>
    </lineage>
</organism>
<dbReference type="Proteomes" id="UP000184267">
    <property type="component" value="Unassembled WGS sequence"/>
</dbReference>
<evidence type="ECO:0000256" key="1">
    <source>
        <dbReference type="SAM" id="Phobius"/>
    </source>
</evidence>
<reference evidence="2 3" key="1">
    <citation type="submission" date="2016-10" db="EMBL/GenBank/DDBJ databases">
        <title>Genome sequence of the basidiomycete white-rot fungus Trametes pubescens.</title>
        <authorList>
            <person name="Makela M.R."/>
            <person name="Granchi Z."/>
            <person name="Peng M."/>
            <person name="De Vries R.P."/>
            <person name="Grigoriev I."/>
            <person name="Riley R."/>
            <person name="Hilden K."/>
        </authorList>
    </citation>
    <scope>NUCLEOTIDE SEQUENCE [LARGE SCALE GENOMIC DNA]</scope>
    <source>
        <strain evidence="2 3">FBCC735</strain>
    </source>
</reference>
<feature type="transmembrane region" description="Helical" evidence="1">
    <location>
        <begin position="20"/>
        <end position="39"/>
    </location>
</feature>
<evidence type="ECO:0000313" key="3">
    <source>
        <dbReference type="Proteomes" id="UP000184267"/>
    </source>
</evidence>
<evidence type="ECO:0000313" key="2">
    <source>
        <dbReference type="EMBL" id="OJT08168.1"/>
    </source>
</evidence>
<name>A0A1M2VKS0_TRAPU</name>
<comment type="caution">
    <text evidence="2">The sequence shown here is derived from an EMBL/GenBank/DDBJ whole genome shotgun (WGS) entry which is preliminary data.</text>
</comment>
<keyword evidence="1" id="KW-0472">Membrane</keyword>
<keyword evidence="1" id="KW-1133">Transmembrane helix</keyword>
<accession>A0A1M2VKS0</accession>
<dbReference type="OrthoDB" id="28868at2759"/>
<evidence type="ECO:0008006" key="4">
    <source>
        <dbReference type="Google" id="ProtNLM"/>
    </source>
</evidence>
<dbReference type="SUPFAM" id="SSF81383">
    <property type="entry name" value="F-box domain"/>
    <property type="match status" value="1"/>
</dbReference>
<dbReference type="InterPro" id="IPR036047">
    <property type="entry name" value="F-box-like_dom_sf"/>
</dbReference>
<gene>
    <name evidence="2" type="ORF">TRAPUB_930</name>
</gene>
<keyword evidence="3" id="KW-1185">Reference proteome</keyword>
<dbReference type="EMBL" id="MNAD01001078">
    <property type="protein sequence ID" value="OJT08168.1"/>
    <property type="molecule type" value="Genomic_DNA"/>
</dbReference>
<keyword evidence="1" id="KW-0812">Transmembrane</keyword>
<dbReference type="STRING" id="154538.A0A1M2VKS0"/>
<sequence length="214" mass="24823">MGVGHKLPQLPLEVYTEAFTYLFSFGGNMSLMTLLSLLATSRHIRTAASPNVIWRPYYRVHYTHSVWAHEKWRHAHYHGDYRLQYFARRTRDKQGLRLLDDIRTQVIGRGPRACKLVNEFSFDVWDALRSERLLLVPEFFRQPWEGAGLAAPNAFPRRYWAGVAQGIIARSWAVRMWRRVASGDPSVSFEDMIAGFSAFHEWSPAEVRRGVSEL</sequence>
<proteinExistence type="predicted"/>
<protein>
    <recommendedName>
        <fullName evidence="4">F-box domain-containing protein</fullName>
    </recommendedName>
</protein>